<evidence type="ECO:0000313" key="2">
    <source>
        <dbReference type="Proteomes" id="UP000014023"/>
    </source>
</evidence>
<protein>
    <submittedName>
        <fullName evidence="1">Uncharacterized protein</fullName>
    </submittedName>
</protein>
<organism evidence="1 2">
    <name type="scientific">Bacillus cereus VD196</name>
    <dbReference type="NCBI Taxonomy" id="1053243"/>
    <lineage>
        <taxon>Bacteria</taxon>
        <taxon>Bacillati</taxon>
        <taxon>Bacillota</taxon>
        <taxon>Bacilli</taxon>
        <taxon>Bacillales</taxon>
        <taxon>Bacillaceae</taxon>
        <taxon>Bacillus</taxon>
        <taxon>Bacillus cereus group</taxon>
    </lineage>
</organism>
<name>A0A9W5V9V5_BACCE</name>
<accession>A0A9W5V9V5</accession>
<comment type="caution">
    <text evidence="1">The sequence shown here is derived from an EMBL/GenBank/DDBJ whole genome shotgun (WGS) entry which is preliminary data.</text>
</comment>
<gene>
    <name evidence="1" type="ORF">IKE_01557</name>
</gene>
<dbReference type="Proteomes" id="UP000014023">
    <property type="component" value="Unassembled WGS sequence"/>
</dbReference>
<evidence type="ECO:0000313" key="1">
    <source>
        <dbReference type="EMBL" id="EOO68083.1"/>
    </source>
</evidence>
<dbReference type="AlphaFoldDB" id="A0A9W5V9V5"/>
<dbReference type="RefSeq" id="WP_016124620.1">
    <property type="nucleotide sequence ID" value="NZ_KB976254.1"/>
</dbReference>
<sequence length="45" mass="5085">MEDCKQGIQLLIEMAKKGDEGATLMLKEIDNLLDECEMVMLKKKG</sequence>
<dbReference type="EMBL" id="AHFL01000007">
    <property type="protein sequence ID" value="EOO68083.1"/>
    <property type="molecule type" value="Genomic_DNA"/>
</dbReference>
<proteinExistence type="predicted"/>
<reference evidence="1 2" key="1">
    <citation type="submission" date="2012-12" db="EMBL/GenBank/DDBJ databases">
        <title>The Genome Sequence of Bacillus cereus VD196.</title>
        <authorList>
            <consortium name="The Broad Institute Genome Sequencing Platform"/>
            <consortium name="The Broad Institute Genome Sequencing Center for Infectious Disease"/>
            <person name="Feldgarden M."/>
            <person name="Van der Auwera G.A."/>
            <person name="Mahillon J."/>
            <person name="Duprez V."/>
            <person name="Timmery S."/>
            <person name="Mattelet C."/>
            <person name="Dierick K."/>
            <person name="Sun M."/>
            <person name="Yu Z."/>
            <person name="Zhu L."/>
            <person name="Hu X."/>
            <person name="Shank E.B."/>
            <person name="Swiecicka I."/>
            <person name="Hansen B.M."/>
            <person name="Andrup L."/>
            <person name="Walker B."/>
            <person name="Young S.K."/>
            <person name="Zeng Q."/>
            <person name="Gargeya S."/>
            <person name="Fitzgerald M."/>
            <person name="Haas B."/>
            <person name="Abouelleil A."/>
            <person name="Alvarado L."/>
            <person name="Arachchi H.M."/>
            <person name="Berlin A.M."/>
            <person name="Chapman S.B."/>
            <person name="Dewar J."/>
            <person name="Goldberg J."/>
            <person name="Griggs A."/>
            <person name="Gujja S."/>
            <person name="Hansen M."/>
            <person name="Howarth C."/>
            <person name="Imamovic A."/>
            <person name="Larimer J."/>
            <person name="McCowan C."/>
            <person name="Murphy C."/>
            <person name="Neiman D."/>
            <person name="Pearson M."/>
            <person name="Priest M."/>
            <person name="Roberts A."/>
            <person name="Saif S."/>
            <person name="Shea T."/>
            <person name="Sisk P."/>
            <person name="Sykes S."/>
            <person name="Wortman J."/>
            <person name="Nusbaum C."/>
            <person name="Birren B."/>
        </authorList>
    </citation>
    <scope>NUCLEOTIDE SEQUENCE [LARGE SCALE GENOMIC DNA]</scope>
    <source>
        <strain evidence="1 2">VD196</strain>
    </source>
</reference>